<evidence type="ECO:0000313" key="1">
    <source>
        <dbReference type="EMBL" id="OMJ86194.1"/>
    </source>
</evidence>
<dbReference type="GO" id="GO:0020037">
    <property type="term" value="F:heme binding"/>
    <property type="evidence" value="ECO:0007669"/>
    <property type="project" value="InterPro"/>
</dbReference>
<proteinExistence type="predicted"/>
<dbReference type="InterPro" id="IPR009050">
    <property type="entry name" value="Globin-like_sf"/>
</dbReference>
<dbReference type="EMBL" id="MPUH01000213">
    <property type="protein sequence ID" value="OMJ86194.1"/>
    <property type="molecule type" value="Genomic_DNA"/>
</dbReference>
<dbReference type="InterPro" id="IPR012292">
    <property type="entry name" value="Globin/Proto"/>
</dbReference>
<dbReference type="Gene3D" id="1.10.490.10">
    <property type="entry name" value="Globins"/>
    <property type="match status" value="1"/>
</dbReference>
<name>A0A1R2CB05_9CILI</name>
<keyword evidence="2" id="KW-1185">Reference proteome</keyword>
<dbReference type="GO" id="GO:0019825">
    <property type="term" value="F:oxygen binding"/>
    <property type="evidence" value="ECO:0007669"/>
    <property type="project" value="InterPro"/>
</dbReference>
<gene>
    <name evidence="1" type="ORF">SteCoe_12330</name>
</gene>
<comment type="caution">
    <text evidence="1">The sequence shown here is derived from an EMBL/GenBank/DDBJ whole genome shotgun (WGS) entry which is preliminary data.</text>
</comment>
<organism evidence="1 2">
    <name type="scientific">Stentor coeruleus</name>
    <dbReference type="NCBI Taxonomy" id="5963"/>
    <lineage>
        <taxon>Eukaryota</taxon>
        <taxon>Sar</taxon>
        <taxon>Alveolata</taxon>
        <taxon>Ciliophora</taxon>
        <taxon>Postciliodesmatophora</taxon>
        <taxon>Heterotrichea</taxon>
        <taxon>Heterotrichida</taxon>
        <taxon>Stentoridae</taxon>
        <taxon>Stentor</taxon>
    </lineage>
</organism>
<dbReference type="SUPFAM" id="SSF46458">
    <property type="entry name" value="Globin-like"/>
    <property type="match status" value="1"/>
</dbReference>
<dbReference type="Proteomes" id="UP000187209">
    <property type="component" value="Unassembled WGS sequence"/>
</dbReference>
<sequence>MENLDASDVNQEDLMSLSHAIKEYQGTIDKCKSQITLSNYHKHYKKKVKTRCAVMREHSLARSQQLIRPGIGTDHNFNIYTFLSKKTKNKKIFLPIIDTLIFIGSTDETIYIRNDEKGIIIQTKGDEAFSEFYHKLETNRYFGQPLCIYKSSDSKNMLFDNLLSLYDYLGETPHHDCIIQRFVSNTNDHMSMLRVHWKQNSKLKAYLIGNKKKIYSSNTSNLKSRTQSTTKFLQSTEASSQNAQKTIQSNEALLSHAHKIIEMHKISRFRRFSVITLTHEDAFSPLDEMYCSIENEPFKSVTPVNSLADNISSKCYKPWNNKYEGDICAVQEELAQKYLITGRNPKNSYVISLRQIDKDLQKIVSEIVSMFNCDFGKGKKKISEITLDFMRDGKQWVLIKCDKLLINEDQTTFNEVMNTNTKHMLNSFISLNHGNMHGVFTLPINILPSKREETPLLHKRTISNVGKIRPIKKTEKKVRNTMQSIEESFTKIVDKIPENDPIKFDHAKPNIIENYELCYPSYATGLKLLDKKNGKPYSQFFQIEPAKLIDLKPIIKDYNSMMIHVRRVNLKNKKPLDEQYGGEVFWKRIIKQFYDKLLSYELVGKYLIKHTKSSFDGMFCKGLNMIFNSEISLDFRRLVRQKHKNLNVGEDIFKLFCRSFLSVLKENGVEGQDVEIIQDNLNSFAKAIVCNKKKSEKCG</sequence>
<reference evidence="1 2" key="1">
    <citation type="submission" date="2016-11" db="EMBL/GenBank/DDBJ databases">
        <title>The macronuclear genome of Stentor coeruleus: a giant cell with tiny introns.</title>
        <authorList>
            <person name="Slabodnick M."/>
            <person name="Ruby J.G."/>
            <person name="Reiff S.B."/>
            <person name="Swart E.C."/>
            <person name="Gosai S."/>
            <person name="Prabakaran S."/>
            <person name="Witkowska E."/>
            <person name="Larue G.E."/>
            <person name="Fisher S."/>
            <person name="Freeman R.M."/>
            <person name="Gunawardena J."/>
            <person name="Chu W."/>
            <person name="Stover N.A."/>
            <person name="Gregory B.D."/>
            <person name="Nowacki M."/>
            <person name="Derisi J."/>
            <person name="Roy S.W."/>
            <person name="Marshall W.F."/>
            <person name="Sood P."/>
        </authorList>
    </citation>
    <scope>NUCLEOTIDE SEQUENCE [LARGE SCALE GENOMIC DNA]</scope>
    <source>
        <strain evidence="1">WM001</strain>
    </source>
</reference>
<dbReference type="OrthoDB" id="327031at2759"/>
<protein>
    <submittedName>
        <fullName evidence="1">Uncharacterized protein</fullName>
    </submittedName>
</protein>
<evidence type="ECO:0000313" key="2">
    <source>
        <dbReference type="Proteomes" id="UP000187209"/>
    </source>
</evidence>
<accession>A0A1R2CB05</accession>
<dbReference type="AlphaFoldDB" id="A0A1R2CB05"/>